<gene>
    <name evidence="1" type="ORF">SFRICE_004589</name>
</gene>
<sequence>MIDEETNHYKISTVYSIRHIEISLHLGKYVHVHEPIQSSSQCLCQGCVCAAARVQMTSHCCNVHVFTIALLFCHPGTIVLLSREILSYKTCPMTNRSRAEWVKSVQDKLFIKTKMCYATLLCDAFGFQAHILVV</sequence>
<reference evidence="1" key="1">
    <citation type="submission" date="2016-07" db="EMBL/GenBank/DDBJ databases">
        <authorList>
            <person name="Bretaudeau A."/>
        </authorList>
    </citation>
    <scope>NUCLEOTIDE SEQUENCE</scope>
    <source>
        <strain evidence="1">Rice</strain>
        <tissue evidence="1">Whole body</tissue>
    </source>
</reference>
<organism evidence="1">
    <name type="scientific">Spodoptera frugiperda</name>
    <name type="common">Fall armyworm</name>
    <dbReference type="NCBI Taxonomy" id="7108"/>
    <lineage>
        <taxon>Eukaryota</taxon>
        <taxon>Metazoa</taxon>
        <taxon>Ecdysozoa</taxon>
        <taxon>Arthropoda</taxon>
        <taxon>Hexapoda</taxon>
        <taxon>Insecta</taxon>
        <taxon>Pterygota</taxon>
        <taxon>Neoptera</taxon>
        <taxon>Endopterygota</taxon>
        <taxon>Lepidoptera</taxon>
        <taxon>Glossata</taxon>
        <taxon>Ditrysia</taxon>
        <taxon>Noctuoidea</taxon>
        <taxon>Noctuidae</taxon>
        <taxon>Amphipyrinae</taxon>
        <taxon>Spodoptera</taxon>
    </lineage>
</organism>
<dbReference type="AlphaFoldDB" id="A0A2H1WM20"/>
<dbReference type="EMBL" id="ODYU01009579">
    <property type="protein sequence ID" value="SOQ54109.1"/>
    <property type="molecule type" value="Genomic_DNA"/>
</dbReference>
<accession>A0A2H1WM20</accession>
<proteinExistence type="predicted"/>
<evidence type="ECO:0000313" key="1">
    <source>
        <dbReference type="EMBL" id="SOQ54109.1"/>
    </source>
</evidence>
<name>A0A2H1WM20_SPOFR</name>
<protein>
    <submittedName>
        <fullName evidence="1">SFRICE_004589</fullName>
    </submittedName>
</protein>